<dbReference type="RefSeq" id="WP_032596968.1">
    <property type="nucleotide sequence ID" value="NZ_JGDB01000168.1"/>
</dbReference>
<dbReference type="AlphaFoldDB" id="A0A015U1C2"/>
<evidence type="ECO:0000313" key="1">
    <source>
        <dbReference type="EMBL" id="EXY90494.1"/>
    </source>
</evidence>
<protein>
    <submittedName>
        <fullName evidence="1">Uncharacterized protein</fullName>
    </submittedName>
</protein>
<sequence>MESKFHELKNRLLDNIDQTSESRLYMDIQLAQNCETLMSIIKKDIGYLAKEGILSPGIAEDFKDAFLSAGIKCNSGGSSGYMLIWDGTAVDISGTATAVIWKSERAFIKGRACAFLLGEVSAITCERSMVIAAGSSTILAEGDSVVGVSGYHASVKASDYATVVNMNCPNIDLRDNARLWLPARGSFAARKNCDIIVKDKEE</sequence>
<reference evidence="1 2" key="1">
    <citation type="submission" date="2014-02" db="EMBL/GenBank/DDBJ databases">
        <authorList>
            <person name="Sears C."/>
            <person name="Carroll K."/>
            <person name="Sack B.R."/>
            <person name="Qadri F."/>
            <person name="Myers L.L."/>
            <person name="Chung G.-T."/>
            <person name="Escheverria P."/>
            <person name="Fraser C.M."/>
            <person name="Sadzewicz L."/>
            <person name="Shefchek K.A."/>
            <person name="Tallon L."/>
            <person name="Das S.P."/>
            <person name="Daugherty S."/>
            <person name="Mongodin E.F."/>
        </authorList>
    </citation>
    <scope>NUCLEOTIDE SEQUENCE [LARGE SCALE GENOMIC DNA]</scope>
    <source>
        <strain evidence="2">3998T(B)3</strain>
    </source>
</reference>
<accession>A0A015U1C2</accession>
<dbReference type="Proteomes" id="UP000020773">
    <property type="component" value="Unassembled WGS sequence"/>
</dbReference>
<organism evidence="1 2">
    <name type="scientific">Bacteroides fragilis str. 3998T(B)3</name>
    <dbReference type="NCBI Taxonomy" id="1339316"/>
    <lineage>
        <taxon>Bacteria</taxon>
        <taxon>Pseudomonadati</taxon>
        <taxon>Bacteroidota</taxon>
        <taxon>Bacteroidia</taxon>
        <taxon>Bacteroidales</taxon>
        <taxon>Bacteroidaceae</taxon>
        <taxon>Bacteroides</taxon>
    </lineage>
</organism>
<proteinExistence type="predicted"/>
<dbReference type="PATRIC" id="fig|1339316.3.peg.2671"/>
<name>A0A015U1C2_BACFG</name>
<evidence type="ECO:0000313" key="2">
    <source>
        <dbReference type="Proteomes" id="UP000020773"/>
    </source>
</evidence>
<comment type="caution">
    <text evidence="1">The sequence shown here is derived from an EMBL/GenBank/DDBJ whole genome shotgun (WGS) entry which is preliminary data.</text>
</comment>
<dbReference type="EMBL" id="JGDB01000168">
    <property type="protein sequence ID" value="EXY90494.1"/>
    <property type="molecule type" value="Genomic_DNA"/>
</dbReference>
<gene>
    <name evidence="1" type="ORF">M125_2793</name>
</gene>